<evidence type="ECO:0000313" key="2">
    <source>
        <dbReference type="Proteomes" id="UP001254848"/>
    </source>
</evidence>
<dbReference type="NCBIfam" id="TIGR01509">
    <property type="entry name" value="HAD-SF-IA-v3"/>
    <property type="match status" value="1"/>
</dbReference>
<accession>A0ABU3NYU7</accession>
<evidence type="ECO:0000313" key="1">
    <source>
        <dbReference type="EMBL" id="MDT8901458.1"/>
    </source>
</evidence>
<proteinExistence type="predicted"/>
<dbReference type="InterPro" id="IPR050155">
    <property type="entry name" value="HAD-like_hydrolase_sf"/>
</dbReference>
<comment type="caution">
    <text evidence="1">The sequence shown here is derived from an EMBL/GenBank/DDBJ whole genome shotgun (WGS) entry which is preliminary data.</text>
</comment>
<dbReference type="InterPro" id="IPR036412">
    <property type="entry name" value="HAD-like_sf"/>
</dbReference>
<dbReference type="GO" id="GO:0016787">
    <property type="term" value="F:hydrolase activity"/>
    <property type="evidence" value="ECO:0007669"/>
    <property type="project" value="UniProtKB-KW"/>
</dbReference>
<dbReference type="PANTHER" id="PTHR43434:SF26">
    <property type="entry name" value="PYROPHOSPHATASE PPAX"/>
    <property type="match status" value="1"/>
</dbReference>
<dbReference type="InterPro" id="IPR006439">
    <property type="entry name" value="HAD-SF_hydro_IA"/>
</dbReference>
<dbReference type="SUPFAM" id="SSF56784">
    <property type="entry name" value="HAD-like"/>
    <property type="match status" value="1"/>
</dbReference>
<dbReference type="Gene3D" id="3.40.50.1000">
    <property type="entry name" value="HAD superfamily/HAD-like"/>
    <property type="match status" value="1"/>
</dbReference>
<dbReference type="Gene3D" id="1.10.150.240">
    <property type="entry name" value="Putative phosphatase, domain 2"/>
    <property type="match status" value="1"/>
</dbReference>
<organism evidence="1 2">
    <name type="scientific">Anaeroselena agilis</name>
    <dbReference type="NCBI Taxonomy" id="3063788"/>
    <lineage>
        <taxon>Bacteria</taxon>
        <taxon>Bacillati</taxon>
        <taxon>Bacillota</taxon>
        <taxon>Negativicutes</taxon>
        <taxon>Acetonemataceae</taxon>
        <taxon>Anaeroselena</taxon>
    </lineage>
</organism>
<protein>
    <submittedName>
        <fullName evidence="1">HAD-IA family hydrolase</fullName>
    </submittedName>
</protein>
<dbReference type="SFLD" id="SFLDG01135">
    <property type="entry name" value="C1.5.6:_HAD__Beta-PGM__Phospha"/>
    <property type="match status" value="1"/>
</dbReference>
<keyword evidence="2" id="KW-1185">Reference proteome</keyword>
<dbReference type="SFLD" id="SFLDS00003">
    <property type="entry name" value="Haloacid_Dehalogenase"/>
    <property type="match status" value="1"/>
</dbReference>
<dbReference type="InterPro" id="IPR023198">
    <property type="entry name" value="PGP-like_dom2"/>
</dbReference>
<dbReference type="RefSeq" id="WP_413779969.1">
    <property type="nucleotide sequence ID" value="NZ_JAUOZS010000001.1"/>
</dbReference>
<dbReference type="Pfam" id="PF13419">
    <property type="entry name" value="HAD_2"/>
    <property type="match status" value="1"/>
</dbReference>
<dbReference type="InterPro" id="IPR041492">
    <property type="entry name" value="HAD_2"/>
</dbReference>
<dbReference type="NCBIfam" id="TIGR01549">
    <property type="entry name" value="HAD-SF-IA-v1"/>
    <property type="match status" value="1"/>
</dbReference>
<dbReference type="Proteomes" id="UP001254848">
    <property type="component" value="Unassembled WGS sequence"/>
</dbReference>
<name>A0ABU3NYU7_9FIRM</name>
<dbReference type="SFLD" id="SFLDG01129">
    <property type="entry name" value="C1.5:_HAD__Beta-PGM__Phosphata"/>
    <property type="match status" value="1"/>
</dbReference>
<dbReference type="InterPro" id="IPR023214">
    <property type="entry name" value="HAD_sf"/>
</dbReference>
<sequence>MSYKGILFDLDGTLLDTTDLILKSFQHTIMTHRGCDADMELVKSTFGRPLIEALALMGDDPEAMIKTYREYNIRYHDELAKVFTGVVEVVRKLYDEGVRLAVVTSKTRVTSVRGLRLFDLDKYFPVVIGHEDCQKHKPHPEPVLRALTALGLPAGDCLMVGDSPYDIMSARAAAVKTAAVRWTYVPWKDVAAAGPDHVIEDMAELVALCGIKDY</sequence>
<dbReference type="EMBL" id="JAUOZS010000001">
    <property type="protein sequence ID" value="MDT8901458.1"/>
    <property type="molecule type" value="Genomic_DNA"/>
</dbReference>
<reference evidence="1 2" key="1">
    <citation type="submission" date="2023-07" db="EMBL/GenBank/DDBJ databases">
        <title>The novel representative of Negativicutes class, Anaeroselena agilis gen. nov. sp. nov.</title>
        <authorList>
            <person name="Prokofeva M.I."/>
            <person name="Elcheninov A.G."/>
            <person name="Klyukina A."/>
            <person name="Kublanov I.V."/>
            <person name="Frolov E.N."/>
            <person name="Podosokorskaya O.A."/>
        </authorList>
    </citation>
    <scope>NUCLEOTIDE SEQUENCE [LARGE SCALE GENOMIC DNA]</scope>
    <source>
        <strain evidence="1 2">4137-cl</strain>
    </source>
</reference>
<gene>
    <name evidence="1" type="ORF">Q4T40_09420</name>
</gene>
<dbReference type="PANTHER" id="PTHR43434">
    <property type="entry name" value="PHOSPHOGLYCOLATE PHOSPHATASE"/>
    <property type="match status" value="1"/>
</dbReference>
<keyword evidence="1" id="KW-0378">Hydrolase</keyword>